<dbReference type="Pfam" id="PF00560">
    <property type="entry name" value="LRR_1"/>
    <property type="match status" value="1"/>
</dbReference>
<evidence type="ECO:0000256" key="5">
    <source>
        <dbReference type="ARBA" id="ARBA00022737"/>
    </source>
</evidence>
<evidence type="ECO:0000256" key="2">
    <source>
        <dbReference type="ARBA" id="ARBA00022614"/>
    </source>
</evidence>
<evidence type="ECO:0000256" key="7">
    <source>
        <dbReference type="ARBA" id="ARBA00023136"/>
    </source>
</evidence>
<evidence type="ECO:0000313" key="11">
    <source>
        <dbReference type="Proteomes" id="UP001163823"/>
    </source>
</evidence>
<evidence type="ECO:0000256" key="4">
    <source>
        <dbReference type="ARBA" id="ARBA00022729"/>
    </source>
</evidence>
<dbReference type="AlphaFoldDB" id="A0AAD7KWX7"/>
<dbReference type="PANTHER" id="PTHR48060:SF21">
    <property type="entry name" value="L DOMAIN-LIKE PROTEIN"/>
    <property type="match status" value="1"/>
</dbReference>
<dbReference type="InterPro" id="IPR003591">
    <property type="entry name" value="Leu-rich_rpt_typical-subtyp"/>
</dbReference>
<keyword evidence="8" id="KW-0325">Glycoprotein</keyword>
<dbReference type="Gene3D" id="3.80.10.10">
    <property type="entry name" value="Ribonuclease Inhibitor"/>
    <property type="match status" value="2"/>
</dbReference>
<name>A0AAD7KWX7_QUISA</name>
<dbReference type="Pfam" id="PF13855">
    <property type="entry name" value="LRR_8"/>
    <property type="match status" value="1"/>
</dbReference>
<accession>A0AAD7KWX7</accession>
<keyword evidence="11" id="KW-1185">Reference proteome</keyword>
<dbReference type="InterPro" id="IPR053211">
    <property type="entry name" value="DNA_repair-toleration"/>
</dbReference>
<comment type="subcellular location">
    <subcellularLocation>
        <location evidence="1">Membrane</location>
    </subcellularLocation>
</comment>
<evidence type="ECO:0000256" key="3">
    <source>
        <dbReference type="ARBA" id="ARBA00022692"/>
    </source>
</evidence>
<reference evidence="10" key="1">
    <citation type="journal article" date="2023" name="Science">
        <title>Elucidation of the pathway for biosynthesis of saponin adjuvants from the soapbark tree.</title>
        <authorList>
            <person name="Reed J."/>
            <person name="Orme A."/>
            <person name="El-Demerdash A."/>
            <person name="Owen C."/>
            <person name="Martin L.B.B."/>
            <person name="Misra R.C."/>
            <person name="Kikuchi S."/>
            <person name="Rejzek M."/>
            <person name="Martin A.C."/>
            <person name="Harkess A."/>
            <person name="Leebens-Mack J."/>
            <person name="Louveau T."/>
            <person name="Stephenson M.J."/>
            <person name="Osbourn A."/>
        </authorList>
    </citation>
    <scope>NUCLEOTIDE SEQUENCE</scope>
    <source>
        <strain evidence="10">S10</strain>
    </source>
</reference>
<evidence type="ECO:0000256" key="6">
    <source>
        <dbReference type="ARBA" id="ARBA00022989"/>
    </source>
</evidence>
<keyword evidence="10" id="KW-0808">Transferase</keyword>
<feature type="domain" description="Leucine-rich repeat-containing N-terminal plant-type" evidence="9">
    <location>
        <begin position="8"/>
        <end position="47"/>
    </location>
</feature>
<keyword evidence="10" id="KW-0675">Receptor</keyword>
<gene>
    <name evidence="10" type="ORF">O6P43_031955</name>
</gene>
<evidence type="ECO:0000256" key="8">
    <source>
        <dbReference type="ARBA" id="ARBA00023180"/>
    </source>
</evidence>
<comment type="caution">
    <text evidence="10">The sequence shown here is derived from an EMBL/GenBank/DDBJ whole genome shotgun (WGS) entry which is preliminary data.</text>
</comment>
<dbReference type="Proteomes" id="UP001163823">
    <property type="component" value="Chromosome 13"/>
</dbReference>
<protein>
    <submittedName>
        <fullName evidence="10">Leucine-rich repeat receptor-like protein kinase</fullName>
    </submittedName>
</protein>
<organism evidence="10 11">
    <name type="scientific">Quillaja saponaria</name>
    <name type="common">Soap bark tree</name>
    <dbReference type="NCBI Taxonomy" id="32244"/>
    <lineage>
        <taxon>Eukaryota</taxon>
        <taxon>Viridiplantae</taxon>
        <taxon>Streptophyta</taxon>
        <taxon>Embryophyta</taxon>
        <taxon>Tracheophyta</taxon>
        <taxon>Spermatophyta</taxon>
        <taxon>Magnoliopsida</taxon>
        <taxon>eudicotyledons</taxon>
        <taxon>Gunneridae</taxon>
        <taxon>Pentapetalae</taxon>
        <taxon>rosids</taxon>
        <taxon>fabids</taxon>
        <taxon>Fabales</taxon>
        <taxon>Quillajaceae</taxon>
        <taxon>Quillaja</taxon>
    </lineage>
</organism>
<keyword evidence="10" id="KW-0418">Kinase</keyword>
<dbReference type="FunFam" id="3.80.10.10:FF:000041">
    <property type="entry name" value="LRR receptor-like serine/threonine-protein kinase ERECTA"/>
    <property type="match status" value="1"/>
</dbReference>
<evidence type="ECO:0000313" key="10">
    <source>
        <dbReference type="EMBL" id="KAJ7947108.1"/>
    </source>
</evidence>
<keyword evidence="7" id="KW-0472">Membrane</keyword>
<dbReference type="GO" id="GO:0016301">
    <property type="term" value="F:kinase activity"/>
    <property type="evidence" value="ECO:0007669"/>
    <property type="project" value="UniProtKB-KW"/>
</dbReference>
<dbReference type="KEGG" id="qsa:O6P43_031955"/>
<dbReference type="SMART" id="SM00369">
    <property type="entry name" value="LRR_TYP"/>
    <property type="match status" value="3"/>
</dbReference>
<dbReference type="EMBL" id="JARAOO010000013">
    <property type="protein sequence ID" value="KAJ7947108.1"/>
    <property type="molecule type" value="Genomic_DNA"/>
</dbReference>
<keyword evidence="6" id="KW-1133">Transmembrane helix</keyword>
<evidence type="ECO:0000256" key="1">
    <source>
        <dbReference type="ARBA" id="ARBA00004370"/>
    </source>
</evidence>
<dbReference type="PANTHER" id="PTHR48060">
    <property type="entry name" value="DNA DAMAGE-REPAIR/TOLERATION PROTEIN DRT100"/>
    <property type="match status" value="1"/>
</dbReference>
<dbReference type="PRINTS" id="PR00019">
    <property type="entry name" value="LEURICHRPT"/>
</dbReference>
<dbReference type="InterPro" id="IPR013210">
    <property type="entry name" value="LRR_N_plant-typ"/>
</dbReference>
<sequence>MSKTDVTTDQSALFSLRTSIITLDPHNILATNWSTTTSLCNWIGVTCGVRHQRVRALNLNNMGLRVELGELSNLEFLDLSFNNLTGSIPSNLFNVSTMEALGLSENPLSGFLPSDISYTLPNLKRLYLSNMNLIGKIPSSICNASNLNVLELSDNSLTGVIPNALGSLRYLRCLQ</sequence>
<dbReference type="InterPro" id="IPR032675">
    <property type="entry name" value="LRR_dom_sf"/>
</dbReference>
<dbReference type="Pfam" id="PF08263">
    <property type="entry name" value="LRRNT_2"/>
    <property type="match status" value="1"/>
</dbReference>
<keyword evidence="5" id="KW-0677">Repeat</keyword>
<keyword evidence="4" id="KW-0732">Signal</keyword>
<proteinExistence type="predicted"/>
<evidence type="ECO:0000259" key="9">
    <source>
        <dbReference type="Pfam" id="PF08263"/>
    </source>
</evidence>
<dbReference type="PROSITE" id="PS51450">
    <property type="entry name" value="LRR"/>
    <property type="match status" value="1"/>
</dbReference>
<dbReference type="InterPro" id="IPR001611">
    <property type="entry name" value="Leu-rich_rpt"/>
</dbReference>
<keyword evidence="2" id="KW-0433">Leucine-rich repeat</keyword>
<keyword evidence="3" id="KW-0812">Transmembrane</keyword>
<dbReference type="SUPFAM" id="SSF52058">
    <property type="entry name" value="L domain-like"/>
    <property type="match status" value="1"/>
</dbReference>
<dbReference type="GO" id="GO:0016020">
    <property type="term" value="C:membrane"/>
    <property type="evidence" value="ECO:0007669"/>
    <property type="project" value="UniProtKB-SubCell"/>
</dbReference>